<comment type="similarity">
    <text evidence="3">Belongs to the NSE2 family.</text>
</comment>
<organism evidence="13">
    <name type="scientific">Verticillium alfalfae (strain VaMs.102 / ATCC MYA-4576 / FGSC 10136)</name>
    <name type="common">Verticillium wilt of alfalfa</name>
    <name type="synonym">Verticillium albo-atrum</name>
    <dbReference type="NCBI Taxonomy" id="526221"/>
    <lineage>
        <taxon>Eukaryota</taxon>
        <taxon>Fungi</taxon>
        <taxon>Dikarya</taxon>
        <taxon>Ascomycota</taxon>
        <taxon>Pezizomycotina</taxon>
        <taxon>Sordariomycetes</taxon>
        <taxon>Hypocreomycetidae</taxon>
        <taxon>Glomerellales</taxon>
        <taxon>Plectosphaerellaceae</taxon>
        <taxon>Verticillium</taxon>
    </lineage>
</organism>
<dbReference type="InterPro" id="IPR026846">
    <property type="entry name" value="Nse2(Mms21)"/>
</dbReference>
<evidence type="ECO:0000313" key="12">
    <source>
        <dbReference type="EMBL" id="EEY21889.1"/>
    </source>
</evidence>
<evidence type="ECO:0000256" key="9">
    <source>
        <dbReference type="ARBA" id="ARBA00023242"/>
    </source>
</evidence>
<accession>C9SSX4</accession>
<evidence type="ECO:0000256" key="4">
    <source>
        <dbReference type="ARBA" id="ARBA00022679"/>
    </source>
</evidence>
<proteinExistence type="inferred from homology"/>
<dbReference type="HOGENOM" id="CLU_028753_0_0_1"/>
<dbReference type="PANTHER" id="PTHR21330:SF1">
    <property type="entry name" value="E3 SUMO-PROTEIN LIGASE NSE2"/>
    <property type="match status" value="1"/>
</dbReference>
<dbReference type="GO" id="GO:0061665">
    <property type="term" value="F:SUMO ligase activity"/>
    <property type="evidence" value="ECO:0007669"/>
    <property type="project" value="TreeGrafter"/>
</dbReference>
<protein>
    <recommendedName>
        <fullName evidence="11">SP-RING-type domain-containing protein</fullName>
    </recommendedName>
</protein>
<feature type="region of interest" description="Disordered" evidence="10">
    <location>
        <begin position="1"/>
        <end position="27"/>
    </location>
</feature>
<comment type="pathway">
    <text evidence="2">Protein modification; protein sumoylation.</text>
</comment>
<comment type="subcellular location">
    <subcellularLocation>
        <location evidence="1">Nucleus</location>
    </subcellularLocation>
</comment>
<dbReference type="InterPro" id="IPR013083">
    <property type="entry name" value="Znf_RING/FYVE/PHD"/>
</dbReference>
<dbReference type="OrthoDB" id="26899at2759"/>
<dbReference type="PANTHER" id="PTHR21330">
    <property type="entry name" value="E3 SUMO-PROTEIN LIGASE NSE2"/>
    <property type="match status" value="1"/>
</dbReference>
<keyword evidence="13" id="KW-1185">Reference proteome</keyword>
<evidence type="ECO:0000256" key="1">
    <source>
        <dbReference type="ARBA" id="ARBA00004123"/>
    </source>
</evidence>
<feature type="region of interest" description="Disordered" evidence="10">
    <location>
        <begin position="348"/>
        <end position="386"/>
    </location>
</feature>
<sequence length="386" mass="42351">MSATRRARPRAPSEDPNDLPPYEPLELTLSDNVARSLNALATGRDSRRYEEHIRKATTLLGRNVAAANDRLAERQGDLQTTLAKRAARGAEKTPADLHLEAWIAEFQAEVAALTTESEAAVRDLVDRKAAAQDEKDAIAATADHIQTPTLTVTNERRRARPARRPADPHPRHPTGRARGTKAQAYAALPAVRALPLQQRLRRLQKVLARRPRLGDQNVPAAGSRRAGFDRDAKPRRPRPRGGAGARPPTATTATADGERRKISSSKGEIHSFICPAVACSPLTQPVQQTTSGSHTFQKESIQAWFAESRNQERTCPTTGCNVQLKLRDFYGDDLILRKILRQKKRLAAEAAAAEEIDDESDEDESAAAAVASRQKGKAGQRRRNRG</sequence>
<dbReference type="KEGG" id="val:VDBG_07999"/>
<feature type="compositionally biased region" description="Low complexity" evidence="10">
    <location>
        <begin position="245"/>
        <end position="255"/>
    </location>
</feature>
<dbReference type="Proteomes" id="UP000008698">
    <property type="component" value="Unassembled WGS sequence"/>
</dbReference>
<name>C9SSX4_VERA1</name>
<evidence type="ECO:0000256" key="3">
    <source>
        <dbReference type="ARBA" id="ARBA00008212"/>
    </source>
</evidence>
<feature type="compositionally biased region" description="Polar residues" evidence="10">
    <location>
        <begin position="144"/>
        <end position="153"/>
    </location>
</feature>
<evidence type="ECO:0000256" key="8">
    <source>
        <dbReference type="ARBA" id="ARBA00022833"/>
    </source>
</evidence>
<dbReference type="Pfam" id="PF11789">
    <property type="entry name" value="zf-Nse"/>
    <property type="match status" value="1"/>
</dbReference>
<dbReference type="EMBL" id="DS985224">
    <property type="protein sequence ID" value="EEY21889.1"/>
    <property type="molecule type" value="Genomic_DNA"/>
</dbReference>
<dbReference type="GO" id="GO:0030915">
    <property type="term" value="C:Smc5-Smc6 complex"/>
    <property type="evidence" value="ECO:0007669"/>
    <property type="project" value="InterPro"/>
</dbReference>
<dbReference type="GeneID" id="9529797"/>
<evidence type="ECO:0000313" key="13">
    <source>
        <dbReference type="Proteomes" id="UP000008698"/>
    </source>
</evidence>
<dbReference type="GO" id="GO:0005634">
    <property type="term" value="C:nucleus"/>
    <property type="evidence" value="ECO:0007669"/>
    <property type="project" value="UniProtKB-SubCell"/>
</dbReference>
<evidence type="ECO:0000256" key="5">
    <source>
        <dbReference type="ARBA" id="ARBA00022723"/>
    </source>
</evidence>
<keyword evidence="4" id="KW-0808">Transferase</keyword>
<dbReference type="OMA" id="LHLEAWI"/>
<keyword evidence="6" id="KW-0863">Zinc-finger</keyword>
<reference evidence="13" key="1">
    <citation type="journal article" date="2011" name="PLoS Pathog.">
        <title>Comparative genomics yields insights into niche adaptation of plant vascular wilt pathogens.</title>
        <authorList>
            <person name="Klosterman S.J."/>
            <person name="Subbarao K.V."/>
            <person name="Kang S."/>
            <person name="Veronese P."/>
            <person name="Gold S.E."/>
            <person name="Thomma B.P.H.J."/>
            <person name="Chen Z."/>
            <person name="Henrissat B."/>
            <person name="Lee Y.-H."/>
            <person name="Park J."/>
            <person name="Garcia-Pedrajas M.D."/>
            <person name="Barbara D.J."/>
            <person name="Anchieta A."/>
            <person name="de Jonge R."/>
            <person name="Santhanam P."/>
            <person name="Maruthachalam K."/>
            <person name="Atallah Z."/>
            <person name="Amyotte S.G."/>
            <person name="Paz Z."/>
            <person name="Inderbitzin P."/>
            <person name="Hayes R.J."/>
            <person name="Heiman D.I."/>
            <person name="Young S."/>
            <person name="Zeng Q."/>
            <person name="Engels R."/>
            <person name="Galagan J."/>
            <person name="Cuomo C.A."/>
            <person name="Dobinson K.F."/>
            <person name="Ma L.-J."/>
        </authorList>
    </citation>
    <scope>NUCLEOTIDE SEQUENCE [LARGE SCALE GENOMIC DNA]</scope>
    <source>
        <strain evidence="13">VaMs.102 / ATCC MYA-4576 / FGSC 10136</strain>
    </source>
</reference>
<feature type="domain" description="SP-RING-type" evidence="11">
    <location>
        <begin position="267"/>
        <end position="321"/>
    </location>
</feature>
<dbReference type="GO" id="GO:0016925">
    <property type="term" value="P:protein sumoylation"/>
    <property type="evidence" value="ECO:0007669"/>
    <property type="project" value="TreeGrafter"/>
</dbReference>
<dbReference type="AlphaFoldDB" id="C9SSX4"/>
<dbReference type="GO" id="GO:0000724">
    <property type="term" value="P:double-strand break repair via homologous recombination"/>
    <property type="evidence" value="ECO:0007669"/>
    <property type="project" value="InterPro"/>
</dbReference>
<feature type="region of interest" description="Disordered" evidence="10">
    <location>
        <begin position="207"/>
        <end position="264"/>
    </location>
</feature>
<dbReference type="Gene3D" id="3.30.40.10">
    <property type="entry name" value="Zinc/RING finger domain, C3HC4 (zinc finger)"/>
    <property type="match status" value="1"/>
</dbReference>
<dbReference type="RefSeq" id="XP_003001740.1">
    <property type="nucleotide sequence ID" value="XM_003001694.1"/>
</dbReference>
<evidence type="ECO:0000259" key="11">
    <source>
        <dbReference type="Pfam" id="PF11789"/>
    </source>
</evidence>
<dbReference type="GO" id="GO:0008270">
    <property type="term" value="F:zinc ion binding"/>
    <property type="evidence" value="ECO:0007669"/>
    <property type="project" value="UniProtKB-KW"/>
</dbReference>
<keyword evidence="9" id="KW-0539">Nucleus</keyword>
<feature type="compositionally biased region" description="Acidic residues" evidence="10">
    <location>
        <begin position="352"/>
        <end position="365"/>
    </location>
</feature>
<keyword evidence="5" id="KW-0479">Metal-binding</keyword>
<feature type="region of interest" description="Disordered" evidence="10">
    <location>
        <begin position="141"/>
        <end position="181"/>
    </location>
</feature>
<evidence type="ECO:0000256" key="10">
    <source>
        <dbReference type="SAM" id="MobiDB-lite"/>
    </source>
</evidence>
<keyword evidence="7" id="KW-0833">Ubl conjugation pathway</keyword>
<evidence type="ECO:0000256" key="6">
    <source>
        <dbReference type="ARBA" id="ARBA00022771"/>
    </source>
</evidence>
<dbReference type="eggNOG" id="KOG2979">
    <property type="taxonomic scope" value="Eukaryota"/>
</dbReference>
<evidence type="ECO:0000256" key="7">
    <source>
        <dbReference type="ARBA" id="ARBA00022786"/>
    </source>
</evidence>
<keyword evidence="8" id="KW-0862">Zinc</keyword>
<dbReference type="InterPro" id="IPR004181">
    <property type="entry name" value="Znf_MIZ"/>
</dbReference>
<gene>
    <name evidence="12" type="ORF">VDBG_07999</name>
</gene>
<evidence type="ECO:0000256" key="2">
    <source>
        <dbReference type="ARBA" id="ARBA00004718"/>
    </source>
</evidence>
<feature type="compositionally biased region" description="Basic residues" evidence="10">
    <location>
        <begin position="374"/>
        <end position="386"/>
    </location>
</feature>
<dbReference type="STRING" id="526221.C9SSX4"/>